<keyword evidence="4" id="KW-0378">Hydrolase</keyword>
<dbReference type="GO" id="GO:0046872">
    <property type="term" value="F:metal ion binding"/>
    <property type="evidence" value="ECO:0007669"/>
    <property type="project" value="UniProtKB-KW"/>
</dbReference>
<dbReference type="Gene3D" id="3.40.140.10">
    <property type="entry name" value="Cytidine Deaminase, domain 2"/>
    <property type="match status" value="1"/>
</dbReference>
<protein>
    <submittedName>
        <fullName evidence="9">DNA repair protein RadC</fullName>
    </submittedName>
</protein>
<dbReference type="GeneID" id="78365091"/>
<dbReference type="STRING" id="57732.RU94_GL001942"/>
<reference evidence="9 10" key="1">
    <citation type="submission" date="2013-02" db="EMBL/GenBank/DDBJ databases">
        <title>The Genome Sequence of Enterococcus asini ATCC_700915.</title>
        <authorList>
            <consortium name="The Broad Institute Genome Sequencing Platform"/>
            <consortium name="The Broad Institute Genome Sequencing Center for Infectious Disease"/>
            <person name="Earl A.M."/>
            <person name="Gilmore M.S."/>
            <person name="Lebreton F."/>
            <person name="Walker B."/>
            <person name="Young S.K."/>
            <person name="Zeng Q."/>
            <person name="Gargeya S."/>
            <person name="Fitzgerald M."/>
            <person name="Haas B."/>
            <person name="Abouelleil A."/>
            <person name="Alvarado L."/>
            <person name="Arachchi H.M."/>
            <person name="Berlin A.M."/>
            <person name="Chapman S.B."/>
            <person name="Dewar J."/>
            <person name="Goldberg J."/>
            <person name="Griggs A."/>
            <person name="Gujja S."/>
            <person name="Hansen M."/>
            <person name="Howarth C."/>
            <person name="Imamovic A."/>
            <person name="Larimer J."/>
            <person name="McCowan C."/>
            <person name="Murphy C."/>
            <person name="Neiman D."/>
            <person name="Pearson M."/>
            <person name="Priest M."/>
            <person name="Roberts A."/>
            <person name="Saif S."/>
            <person name="Shea T."/>
            <person name="Sisk P."/>
            <person name="Sykes S."/>
            <person name="Wortman J."/>
            <person name="Nusbaum C."/>
            <person name="Birren B."/>
        </authorList>
    </citation>
    <scope>NUCLEOTIDE SEQUENCE [LARGE SCALE GENOMIC DNA]</scope>
    <source>
        <strain evidence="9 10">ATCC 700915</strain>
    </source>
</reference>
<evidence type="ECO:0000256" key="3">
    <source>
        <dbReference type="ARBA" id="ARBA00022723"/>
    </source>
</evidence>
<dbReference type="RefSeq" id="WP_010754311.1">
    <property type="nucleotide sequence ID" value="NZ_ASVU01000001.1"/>
</dbReference>
<dbReference type="PROSITE" id="PS01302">
    <property type="entry name" value="UPF0758"/>
    <property type="match status" value="1"/>
</dbReference>
<proteinExistence type="inferred from homology"/>
<name>R2PRU2_9ENTE</name>
<dbReference type="InterPro" id="IPR025657">
    <property type="entry name" value="RadC_JAB"/>
</dbReference>
<dbReference type="NCBIfam" id="NF000642">
    <property type="entry name" value="PRK00024.1"/>
    <property type="match status" value="1"/>
</dbReference>
<dbReference type="CDD" id="cd08071">
    <property type="entry name" value="MPN_DUF2466"/>
    <property type="match status" value="1"/>
</dbReference>
<evidence type="ECO:0000256" key="5">
    <source>
        <dbReference type="ARBA" id="ARBA00022833"/>
    </source>
</evidence>
<evidence type="ECO:0000259" key="8">
    <source>
        <dbReference type="PROSITE" id="PS50249"/>
    </source>
</evidence>
<organism evidence="9 10">
    <name type="scientific">Enterococcus asini ATCC 700915</name>
    <dbReference type="NCBI Taxonomy" id="1158606"/>
    <lineage>
        <taxon>Bacteria</taxon>
        <taxon>Bacillati</taxon>
        <taxon>Bacillota</taxon>
        <taxon>Bacilli</taxon>
        <taxon>Lactobacillales</taxon>
        <taxon>Enterococcaceae</taxon>
        <taxon>Enterococcus</taxon>
    </lineage>
</organism>
<dbReference type="Pfam" id="PF20582">
    <property type="entry name" value="UPF0758_N"/>
    <property type="match status" value="1"/>
</dbReference>
<accession>R2PRU2</accession>
<dbReference type="SUPFAM" id="SSF47781">
    <property type="entry name" value="RuvA domain 2-like"/>
    <property type="match status" value="1"/>
</dbReference>
<evidence type="ECO:0000256" key="6">
    <source>
        <dbReference type="ARBA" id="ARBA00023049"/>
    </source>
</evidence>
<sequence length="229" mass="25588">MSRLSESIPATSRPRERLLTQGAQALSDQELLAILLRTGTGQLHVMDLAALILHRYPSLYELKFATKEELLTFPGVGEVKALEILTVIELGSRIQKAFQPKLGAIRSSVELAGQLMEELKDYQQEHLLCLYLNTKNEIIKKETLFIGSLNQSIAHPREIFKGALRVSAARMIVVHNHPSGNPAPSGNDLAFTRRLIECGELMGIELLDHLIIGHGRYLSLREEGFWDQA</sequence>
<evidence type="ECO:0000256" key="4">
    <source>
        <dbReference type="ARBA" id="ARBA00022801"/>
    </source>
</evidence>
<keyword evidence="6" id="KW-0482">Metalloprotease</keyword>
<dbReference type="InterPro" id="IPR037518">
    <property type="entry name" value="MPN"/>
</dbReference>
<evidence type="ECO:0000256" key="1">
    <source>
        <dbReference type="ARBA" id="ARBA00010243"/>
    </source>
</evidence>
<dbReference type="AlphaFoldDB" id="R2PRU2"/>
<dbReference type="InterPro" id="IPR046778">
    <property type="entry name" value="UPF0758_N"/>
</dbReference>
<evidence type="ECO:0000313" key="10">
    <source>
        <dbReference type="Proteomes" id="UP000013777"/>
    </source>
</evidence>
<feature type="domain" description="MPN" evidence="8">
    <location>
        <begin position="104"/>
        <end position="226"/>
    </location>
</feature>
<evidence type="ECO:0000256" key="7">
    <source>
        <dbReference type="RuleBase" id="RU003797"/>
    </source>
</evidence>
<keyword evidence="2" id="KW-0645">Protease</keyword>
<dbReference type="GO" id="GO:0006508">
    <property type="term" value="P:proteolysis"/>
    <property type="evidence" value="ECO:0007669"/>
    <property type="project" value="UniProtKB-KW"/>
</dbReference>
<dbReference type="NCBIfam" id="TIGR00608">
    <property type="entry name" value="radc"/>
    <property type="match status" value="1"/>
</dbReference>
<comment type="similarity">
    <text evidence="1 7">Belongs to the UPF0758 family.</text>
</comment>
<dbReference type="PROSITE" id="PS50249">
    <property type="entry name" value="MPN"/>
    <property type="match status" value="1"/>
</dbReference>
<keyword evidence="5" id="KW-0862">Zinc</keyword>
<dbReference type="EMBL" id="AJAP01000016">
    <property type="protein sequence ID" value="EOH85988.1"/>
    <property type="molecule type" value="Genomic_DNA"/>
</dbReference>
<dbReference type="InterPro" id="IPR020891">
    <property type="entry name" value="UPF0758_CS"/>
</dbReference>
<dbReference type="eggNOG" id="COG2003">
    <property type="taxonomic scope" value="Bacteria"/>
</dbReference>
<evidence type="ECO:0000256" key="2">
    <source>
        <dbReference type="ARBA" id="ARBA00022670"/>
    </source>
</evidence>
<dbReference type="InterPro" id="IPR001405">
    <property type="entry name" value="UPF0758"/>
</dbReference>
<dbReference type="GO" id="GO:0008237">
    <property type="term" value="F:metallopeptidase activity"/>
    <property type="evidence" value="ECO:0007669"/>
    <property type="project" value="UniProtKB-KW"/>
</dbReference>
<keyword evidence="10" id="KW-1185">Reference proteome</keyword>
<evidence type="ECO:0000313" key="9">
    <source>
        <dbReference type="EMBL" id="EOH85988.1"/>
    </source>
</evidence>
<dbReference type="PANTHER" id="PTHR30471">
    <property type="entry name" value="DNA REPAIR PROTEIN RADC"/>
    <property type="match status" value="1"/>
</dbReference>
<comment type="caution">
    <text evidence="9">The sequence shown here is derived from an EMBL/GenBank/DDBJ whole genome shotgun (WGS) entry which is preliminary data.</text>
</comment>
<dbReference type="Proteomes" id="UP000013777">
    <property type="component" value="Unassembled WGS sequence"/>
</dbReference>
<keyword evidence="3" id="KW-0479">Metal-binding</keyword>
<dbReference type="InterPro" id="IPR010994">
    <property type="entry name" value="RuvA_2-like"/>
</dbReference>
<dbReference type="OrthoDB" id="9804482at2"/>
<gene>
    <name evidence="9" type="ORF">UAS_01679</name>
</gene>
<dbReference type="PANTHER" id="PTHR30471:SF3">
    <property type="entry name" value="UPF0758 PROTEIN YEES-RELATED"/>
    <property type="match status" value="1"/>
</dbReference>
<dbReference type="Pfam" id="PF04002">
    <property type="entry name" value="RadC"/>
    <property type="match status" value="1"/>
</dbReference>
<dbReference type="PATRIC" id="fig|1158606.3.peg.1629"/>
<dbReference type="HOGENOM" id="CLU_073529_0_2_9"/>